<evidence type="ECO:0000256" key="6">
    <source>
        <dbReference type="ARBA" id="ARBA00022801"/>
    </source>
</evidence>
<keyword evidence="3 12" id="KW-0964">Secreted</keyword>
<keyword evidence="9 12" id="KW-0865">Zymogen</keyword>
<dbReference type="EC" id="3.4.24.-" evidence="12"/>
<comment type="similarity">
    <text evidence="2 12">Belongs to the peptidase M36 family.</text>
</comment>
<accession>A0A284R284</accession>
<keyword evidence="5 11" id="KW-0479">Metal-binding</keyword>
<organism evidence="13 14">
    <name type="scientific">Armillaria ostoyae</name>
    <name type="common">Armillaria root rot fungus</name>
    <dbReference type="NCBI Taxonomy" id="47428"/>
    <lineage>
        <taxon>Eukaryota</taxon>
        <taxon>Fungi</taxon>
        <taxon>Dikarya</taxon>
        <taxon>Basidiomycota</taxon>
        <taxon>Agaricomycotina</taxon>
        <taxon>Agaricomycetes</taxon>
        <taxon>Agaricomycetidae</taxon>
        <taxon>Agaricales</taxon>
        <taxon>Marasmiineae</taxon>
        <taxon>Physalacriaceae</taxon>
        <taxon>Armillaria</taxon>
    </lineage>
</organism>
<dbReference type="GO" id="GO:0006508">
    <property type="term" value="P:proteolysis"/>
    <property type="evidence" value="ECO:0007669"/>
    <property type="project" value="UniProtKB-KW"/>
</dbReference>
<evidence type="ECO:0000256" key="3">
    <source>
        <dbReference type="ARBA" id="ARBA00022525"/>
    </source>
</evidence>
<dbReference type="PANTHER" id="PTHR33478">
    <property type="entry name" value="EXTRACELLULAR METALLOPROTEINASE MEP"/>
    <property type="match status" value="1"/>
</dbReference>
<evidence type="ECO:0000256" key="12">
    <source>
        <dbReference type="RuleBase" id="RU364017"/>
    </source>
</evidence>
<feature type="binding site" evidence="11">
    <location>
        <position position="416"/>
    </location>
    <ligand>
        <name>Zn(2+)</name>
        <dbReference type="ChEBI" id="CHEBI:29105"/>
        <note>catalytic</note>
    </ligand>
</feature>
<feature type="binding site" evidence="11">
    <location>
        <position position="391"/>
    </location>
    <ligand>
        <name>Zn(2+)</name>
        <dbReference type="ChEBI" id="CHEBI:29105"/>
        <note>catalytic</note>
    </ligand>
</feature>
<evidence type="ECO:0000256" key="8">
    <source>
        <dbReference type="ARBA" id="ARBA00023049"/>
    </source>
</evidence>
<evidence type="ECO:0000256" key="7">
    <source>
        <dbReference type="ARBA" id="ARBA00022833"/>
    </source>
</evidence>
<reference evidence="14" key="1">
    <citation type="journal article" date="2017" name="Nat. Ecol. Evol.">
        <title>Genome expansion and lineage-specific genetic innovations in the forest pathogenic fungi Armillaria.</title>
        <authorList>
            <person name="Sipos G."/>
            <person name="Prasanna A.N."/>
            <person name="Walter M.C."/>
            <person name="O'Connor E."/>
            <person name="Balint B."/>
            <person name="Krizsan K."/>
            <person name="Kiss B."/>
            <person name="Hess J."/>
            <person name="Varga T."/>
            <person name="Slot J."/>
            <person name="Riley R."/>
            <person name="Boka B."/>
            <person name="Rigling D."/>
            <person name="Barry K."/>
            <person name="Lee J."/>
            <person name="Mihaltcheva S."/>
            <person name="LaButti K."/>
            <person name="Lipzen A."/>
            <person name="Waldron R."/>
            <person name="Moloney N.M."/>
            <person name="Sperisen C."/>
            <person name="Kredics L."/>
            <person name="Vagvoelgyi C."/>
            <person name="Patrignani A."/>
            <person name="Fitzpatrick D."/>
            <person name="Nagy I."/>
            <person name="Doyle S."/>
            <person name="Anderson J.B."/>
            <person name="Grigoriev I.V."/>
            <person name="Gueldener U."/>
            <person name="Muensterkoetter M."/>
            <person name="Nagy L.G."/>
        </authorList>
    </citation>
    <scope>NUCLEOTIDE SEQUENCE [LARGE SCALE GENOMIC DNA]</scope>
    <source>
        <strain evidence="14">C18/9</strain>
    </source>
</reference>
<evidence type="ECO:0000313" key="13">
    <source>
        <dbReference type="EMBL" id="SJL02805.1"/>
    </source>
</evidence>
<keyword evidence="7 11" id="KW-0862">Zinc</keyword>
<dbReference type="GO" id="GO:0005615">
    <property type="term" value="C:extracellular space"/>
    <property type="evidence" value="ECO:0007669"/>
    <property type="project" value="InterPro"/>
</dbReference>
<dbReference type="Proteomes" id="UP000219338">
    <property type="component" value="Unassembled WGS sequence"/>
</dbReference>
<sequence length="581" mass="63021">MRAFGKQLLSSVFLAVLLAKVSHAAPWPTTSKHSTHQRRTIGRDLTIDTYHPESTFKTYGGGKDIASFANGDLETTAISFIASELGVDSSTVIYNSGHTAENDMSYAYAKQYHDGIPFANSIANVAFKNGNAVSLGSSFVDTWYHAEFFLPKVEDAFTATYSGINSLEYFALADGSVALAHVVQVLNAEANTGYEAFVDTHSGDIIAVTEFSAQATYSVVPITRASVAEGEQTLVNPEDLNSSPQGWVQNGQTAGNNVISFKGLLASTTLQSSPNTFNYPYNTAVDPQLGGNVDAARTNTFYIINKVHDFVYKYRWTKAAYNFQQDNFGKGGLSGDRVQMSVQDAGGVNDANFLTLPDGQSGICRIFLWTNTIPSRDGDLQNDIIVHEITHGITNRLTGGGTARCLQTLESAGLGEGWSDAMAEWTEQKSSTISDYVLGVWVTNNPGGARHYPYSTNPNVNPLRYSSLAQLGEVHFIGEVWANMLHNVYAALVQTYRWSSTAMDDATGPEGNIVYLHLFIDALSLQPCNPTFVQARDAWIQADVNRYNGANACILWNAFASRGLGMFAANYVDDATVPAGC</sequence>
<evidence type="ECO:0000256" key="2">
    <source>
        <dbReference type="ARBA" id="ARBA00006006"/>
    </source>
</evidence>
<keyword evidence="4 12" id="KW-0645">Protease</keyword>
<dbReference type="OMA" id="AENDMSY"/>
<protein>
    <recommendedName>
        <fullName evidence="12">Extracellular metalloproteinase</fullName>
        <ecNumber evidence="12">3.4.24.-</ecNumber>
    </recommendedName>
    <alternativeName>
        <fullName evidence="12">Fungalysin</fullName>
    </alternativeName>
</protein>
<name>A0A284R284_ARMOS</name>
<comment type="subcellular location">
    <subcellularLocation>
        <location evidence="1 12">Secreted</location>
    </subcellularLocation>
</comment>
<proteinExistence type="inferred from homology"/>
<feature type="signal peptide" evidence="12">
    <location>
        <begin position="1"/>
        <end position="24"/>
    </location>
</feature>
<dbReference type="GO" id="GO:0008270">
    <property type="term" value="F:zinc ion binding"/>
    <property type="evidence" value="ECO:0007669"/>
    <property type="project" value="InterPro"/>
</dbReference>
<dbReference type="OrthoDB" id="3227768at2759"/>
<evidence type="ECO:0000256" key="5">
    <source>
        <dbReference type="ARBA" id="ARBA00022723"/>
    </source>
</evidence>
<dbReference type="Gene3D" id="3.10.170.10">
    <property type="match status" value="1"/>
</dbReference>
<evidence type="ECO:0000256" key="1">
    <source>
        <dbReference type="ARBA" id="ARBA00004613"/>
    </source>
</evidence>
<feature type="binding site" evidence="11">
    <location>
        <position position="387"/>
    </location>
    <ligand>
        <name>Zn(2+)</name>
        <dbReference type="ChEBI" id="CHEBI:29105"/>
        <note>catalytic</note>
    </ligand>
</feature>
<dbReference type="InterPro" id="IPR001842">
    <property type="entry name" value="Peptidase_M36"/>
</dbReference>
<dbReference type="InterPro" id="IPR050371">
    <property type="entry name" value="Fungal_virulence_M36"/>
</dbReference>
<comment type="cofactor">
    <cofactor evidence="11">
        <name>Zn(2+)</name>
        <dbReference type="ChEBI" id="CHEBI:29105"/>
    </cofactor>
    <text evidence="11">Binds 1 zinc ion per subunit.</text>
</comment>
<feature type="active site" evidence="10">
    <location>
        <position position="388"/>
    </location>
</feature>
<evidence type="ECO:0000256" key="11">
    <source>
        <dbReference type="PIRSR" id="PIRSR601842-2"/>
    </source>
</evidence>
<dbReference type="SUPFAM" id="SSF55486">
    <property type="entry name" value="Metalloproteases ('zincins'), catalytic domain"/>
    <property type="match status" value="1"/>
</dbReference>
<dbReference type="AlphaFoldDB" id="A0A284R284"/>
<keyword evidence="6 12" id="KW-0378">Hydrolase</keyword>
<dbReference type="CDD" id="cd09596">
    <property type="entry name" value="M36"/>
    <property type="match status" value="1"/>
</dbReference>
<evidence type="ECO:0000313" key="14">
    <source>
        <dbReference type="Proteomes" id="UP000219338"/>
    </source>
</evidence>
<gene>
    <name evidence="13" type="ORF">ARMOST_06142</name>
</gene>
<dbReference type="EMBL" id="FUEG01000004">
    <property type="protein sequence ID" value="SJL02805.1"/>
    <property type="molecule type" value="Genomic_DNA"/>
</dbReference>
<keyword evidence="14" id="KW-1185">Reference proteome</keyword>
<evidence type="ECO:0000256" key="9">
    <source>
        <dbReference type="ARBA" id="ARBA00023145"/>
    </source>
</evidence>
<dbReference type="Gene3D" id="1.10.390.10">
    <property type="entry name" value="Neutral Protease Domain 2"/>
    <property type="match status" value="1"/>
</dbReference>
<dbReference type="PANTHER" id="PTHR33478:SF1">
    <property type="entry name" value="EXTRACELLULAR METALLOPROTEINASE MEP"/>
    <property type="match status" value="1"/>
</dbReference>
<evidence type="ECO:0000256" key="4">
    <source>
        <dbReference type="ARBA" id="ARBA00022670"/>
    </source>
</evidence>
<keyword evidence="8 12" id="KW-0482">Metalloprotease</keyword>
<evidence type="ECO:0000256" key="10">
    <source>
        <dbReference type="PIRSR" id="PIRSR601842-1"/>
    </source>
</evidence>
<dbReference type="PRINTS" id="PR00999">
    <property type="entry name" value="FUNGALYSIN"/>
</dbReference>
<dbReference type="Pfam" id="PF02128">
    <property type="entry name" value="Peptidase_M36"/>
    <property type="match status" value="1"/>
</dbReference>
<dbReference type="InterPro" id="IPR027268">
    <property type="entry name" value="Peptidase_M4/M1_CTD_sf"/>
</dbReference>
<feature type="chain" id="PRO_5011814654" description="Extracellular metalloproteinase" evidence="12">
    <location>
        <begin position="25"/>
        <end position="581"/>
    </location>
</feature>
<keyword evidence="12" id="KW-0732">Signal</keyword>
<dbReference type="GO" id="GO:0004222">
    <property type="term" value="F:metalloendopeptidase activity"/>
    <property type="evidence" value="ECO:0007669"/>
    <property type="project" value="InterPro"/>
</dbReference>